<dbReference type="EMBL" id="CAESAO010000006">
    <property type="protein sequence ID" value="CAB4335132.1"/>
    <property type="molecule type" value="Genomic_DNA"/>
</dbReference>
<gene>
    <name evidence="1" type="ORF">UFOPK3522_00126</name>
</gene>
<evidence type="ECO:0000313" key="1">
    <source>
        <dbReference type="EMBL" id="CAB4335132.1"/>
    </source>
</evidence>
<name>A0A6J5Z1V4_9ZZZZ</name>
<reference evidence="1" key="1">
    <citation type="submission" date="2020-05" db="EMBL/GenBank/DDBJ databases">
        <authorList>
            <person name="Chiriac C."/>
            <person name="Salcher M."/>
            <person name="Ghai R."/>
            <person name="Kavagutti S V."/>
        </authorList>
    </citation>
    <scope>NUCLEOTIDE SEQUENCE</scope>
</reference>
<accession>A0A6J5Z1V4</accession>
<proteinExistence type="predicted"/>
<dbReference type="AlphaFoldDB" id="A0A6J5Z1V4"/>
<organism evidence="1">
    <name type="scientific">freshwater metagenome</name>
    <dbReference type="NCBI Taxonomy" id="449393"/>
    <lineage>
        <taxon>unclassified sequences</taxon>
        <taxon>metagenomes</taxon>
        <taxon>ecological metagenomes</taxon>
    </lineage>
</organism>
<protein>
    <submittedName>
        <fullName evidence="1">Unannotated protein</fullName>
    </submittedName>
</protein>
<dbReference type="InterPro" id="IPR036477">
    <property type="entry name" value="Formyl_transf_N_sf"/>
</dbReference>
<sequence>MSRQIPLTVLAWEGPQARAYLARMKRAGMTPERIILMIKDPRSGPLAKVTGRGLAKAEKAQERAHNFHPHRTRAGNRQLMEAITTGLAGQLDDPAGLISEMFDSFSYDDFGAPVERVAVSGYRDPVLRDAIAASGAKLLLFTGGGIMPAAILELPGLRVIHVHTGFLPDVRGADVLLWSLMVRGRPGVSAFLMTPRLDDGDLLGATELPPLAIPLPASERPDDDTLYRSLFSFIDPLIRAEFVVSQVFEPASDFAALPSTPQDLSVGVTFHFMAPQLRSAALAQLFPAT</sequence>
<dbReference type="Gene3D" id="3.40.50.170">
    <property type="entry name" value="Formyl transferase, N-terminal domain"/>
    <property type="match status" value="1"/>
</dbReference>
<dbReference type="SUPFAM" id="SSF53328">
    <property type="entry name" value="Formyltransferase"/>
    <property type="match status" value="1"/>
</dbReference>